<evidence type="ECO:0000256" key="2">
    <source>
        <dbReference type="ARBA" id="ARBA00023004"/>
    </source>
</evidence>
<gene>
    <name evidence="6" type="primary">egtB_1</name>
    <name evidence="6" type="ORF">ENSA5_00580</name>
</gene>
<dbReference type="PANTHER" id="PTHR23150">
    <property type="entry name" value="SULFATASE MODIFYING FACTOR 1, 2"/>
    <property type="match status" value="1"/>
</dbReference>
<dbReference type="AlphaFoldDB" id="A0A2S9YKZ9"/>
<evidence type="ECO:0000313" key="6">
    <source>
        <dbReference type="EMBL" id="PRQ05738.1"/>
    </source>
</evidence>
<dbReference type="OrthoDB" id="9768004at2"/>
<evidence type="ECO:0000259" key="4">
    <source>
        <dbReference type="Pfam" id="PF03781"/>
    </source>
</evidence>
<dbReference type="RefSeq" id="WP_106389543.1">
    <property type="nucleotide sequence ID" value="NZ_PVNK01000005.1"/>
</dbReference>
<feature type="domain" description="Sulfatase-modifying factor enzyme-like" evidence="4">
    <location>
        <begin position="179"/>
        <end position="430"/>
    </location>
</feature>
<feature type="domain" description="DinB-like" evidence="5">
    <location>
        <begin position="16"/>
        <end position="145"/>
    </location>
</feature>
<dbReference type="Pfam" id="PF12867">
    <property type="entry name" value="DinB_2"/>
    <property type="match status" value="1"/>
</dbReference>
<dbReference type="GO" id="GO:0052699">
    <property type="term" value="P:ergothioneine biosynthetic process"/>
    <property type="evidence" value="ECO:0007669"/>
    <property type="project" value="InterPro"/>
</dbReference>
<dbReference type="NCBIfam" id="TIGR03440">
    <property type="entry name" value="egtB_TIGR03440"/>
    <property type="match status" value="1"/>
</dbReference>
<evidence type="ECO:0000256" key="1">
    <source>
        <dbReference type="ARBA" id="ARBA00023002"/>
    </source>
</evidence>
<reference evidence="6 7" key="1">
    <citation type="submission" date="2018-03" db="EMBL/GenBank/DDBJ databases">
        <title>Draft Genome Sequences of the Obligatory Marine Myxobacteria Enhygromyxa salina SWB005.</title>
        <authorList>
            <person name="Poehlein A."/>
            <person name="Moghaddam J.A."/>
            <person name="Harms H."/>
            <person name="Alanjari M."/>
            <person name="Koenig G.M."/>
            <person name="Daniel R."/>
            <person name="Schaeberle T.F."/>
        </authorList>
    </citation>
    <scope>NUCLEOTIDE SEQUENCE [LARGE SCALE GENOMIC DNA]</scope>
    <source>
        <strain evidence="6 7">SWB005</strain>
    </source>
</reference>
<organism evidence="6 7">
    <name type="scientific">Enhygromyxa salina</name>
    <dbReference type="NCBI Taxonomy" id="215803"/>
    <lineage>
        <taxon>Bacteria</taxon>
        <taxon>Pseudomonadati</taxon>
        <taxon>Myxococcota</taxon>
        <taxon>Polyangia</taxon>
        <taxon>Nannocystales</taxon>
        <taxon>Nannocystaceae</taxon>
        <taxon>Enhygromyxa</taxon>
    </lineage>
</organism>
<dbReference type="InterPro" id="IPR017806">
    <property type="entry name" value="EgtB"/>
</dbReference>
<dbReference type="InterPro" id="IPR042095">
    <property type="entry name" value="SUMF_sf"/>
</dbReference>
<sequence length="432" mass="48058">MSSTIRLDPTRLASAYAQVRSLTEALAAPLGPEDQCVQSMPDTSPTKWHLAHTSWFFETFVLDGPGYVRYREGWDFLFNSYYQTVGTMHARPRRGLLSRPTVPEILAYRRAVDARVVAALPSLPADKRALVELGLHHEQQHQELILTDIKHVLSCNPLAPAYRDPGREAHPAEAPALRWVEDPGGLVELGRDQGASADAFGFDNEGPRHKRWLEPFALASRLVTCAEYLAFMNDDGYARPELWLSEGWDVILREGWRAPSYWRPPEPGEAWTVFTLDGVRELDLAAPVCHLSYYEADAFARWSGARLPSEAEWEQVAGELEVAGNLLPTSPKALARASLHPEAARASADSSGLAQLFGDVWEWTASPYSPYPGYRPPPGAVGEYNGKFMCNQMVLRGGSCATPANHVRPGYRNFFAAPSRWQFSGLRLAKDL</sequence>
<dbReference type="Gene3D" id="3.90.1580.10">
    <property type="entry name" value="paralog of FGE (formylglycine-generating enzyme)"/>
    <property type="match status" value="1"/>
</dbReference>
<dbReference type="SUPFAM" id="SSF56436">
    <property type="entry name" value="C-type lectin-like"/>
    <property type="match status" value="1"/>
</dbReference>
<dbReference type="InterPro" id="IPR005532">
    <property type="entry name" value="SUMF_dom"/>
</dbReference>
<evidence type="ECO:0000256" key="3">
    <source>
        <dbReference type="ARBA" id="ARBA00037882"/>
    </source>
</evidence>
<dbReference type="EMBL" id="PVNK01000005">
    <property type="protein sequence ID" value="PRQ05738.1"/>
    <property type="molecule type" value="Genomic_DNA"/>
</dbReference>
<keyword evidence="2" id="KW-0408">Iron</keyword>
<name>A0A2S9YKZ9_9BACT</name>
<dbReference type="InterPro" id="IPR051043">
    <property type="entry name" value="Sulfatase_Mod_Factor_Kinase"/>
</dbReference>
<keyword evidence="1 6" id="KW-0560">Oxidoreductase</keyword>
<dbReference type="SUPFAM" id="SSF109854">
    <property type="entry name" value="DinB/YfiT-like putative metalloenzymes"/>
    <property type="match status" value="1"/>
</dbReference>
<dbReference type="PANTHER" id="PTHR23150:SF36">
    <property type="entry name" value="HERCYNINE OXYGENASE"/>
    <property type="match status" value="1"/>
</dbReference>
<keyword evidence="7" id="KW-1185">Reference proteome</keyword>
<dbReference type="InterPro" id="IPR034660">
    <property type="entry name" value="DinB/YfiT-like"/>
</dbReference>
<dbReference type="InterPro" id="IPR016187">
    <property type="entry name" value="CTDL_fold"/>
</dbReference>
<comment type="pathway">
    <text evidence="3">Amino-acid biosynthesis; ergothioneine biosynthesis.</text>
</comment>
<dbReference type="Pfam" id="PF03781">
    <property type="entry name" value="FGE-sulfatase"/>
    <property type="match status" value="1"/>
</dbReference>
<dbReference type="GO" id="GO:0016491">
    <property type="term" value="F:oxidoreductase activity"/>
    <property type="evidence" value="ECO:0007669"/>
    <property type="project" value="UniProtKB-KW"/>
</dbReference>
<evidence type="ECO:0000313" key="7">
    <source>
        <dbReference type="Proteomes" id="UP000237968"/>
    </source>
</evidence>
<proteinExistence type="predicted"/>
<dbReference type="EC" id="1.8.-.-" evidence="6"/>
<evidence type="ECO:0000259" key="5">
    <source>
        <dbReference type="Pfam" id="PF12867"/>
    </source>
</evidence>
<protein>
    <submittedName>
        <fullName evidence="6">Iron(II)-dependent oxidoreductase EgtB</fullName>
        <ecNumber evidence="6">1.8.-.-</ecNumber>
    </submittedName>
</protein>
<dbReference type="InterPro" id="IPR024775">
    <property type="entry name" value="DinB-like"/>
</dbReference>
<comment type="caution">
    <text evidence="6">The sequence shown here is derived from an EMBL/GenBank/DDBJ whole genome shotgun (WGS) entry which is preliminary data.</text>
</comment>
<accession>A0A2S9YKZ9</accession>
<dbReference type="Proteomes" id="UP000237968">
    <property type="component" value="Unassembled WGS sequence"/>
</dbReference>